<comment type="similarity">
    <text evidence="1">Belongs to the bacterial ribosomal protein bL12 family.</text>
</comment>
<dbReference type="GO" id="GO:0003729">
    <property type="term" value="F:mRNA binding"/>
    <property type="evidence" value="ECO:0007669"/>
    <property type="project" value="TreeGrafter"/>
</dbReference>
<evidence type="ECO:0000256" key="1">
    <source>
        <dbReference type="ARBA" id="ARBA00007197"/>
    </source>
</evidence>
<evidence type="ECO:0000259" key="4">
    <source>
        <dbReference type="Pfam" id="PF00542"/>
    </source>
</evidence>
<dbReference type="GO" id="GO:0003735">
    <property type="term" value="F:structural constituent of ribosome"/>
    <property type="evidence" value="ECO:0007669"/>
    <property type="project" value="InterPro"/>
</dbReference>
<dbReference type="GO" id="GO:0006412">
    <property type="term" value="P:translation"/>
    <property type="evidence" value="ECO:0007669"/>
    <property type="project" value="InterPro"/>
</dbReference>
<reference evidence="6" key="1">
    <citation type="journal article" date="2018" name="Biosci. Biotechnol. Biochem.">
        <title>Polysaccharide hydrolase of the hadal zone amphipods Hirondellea gigas.</title>
        <authorList>
            <person name="Kobayashi H."/>
            <person name="Nagahama T."/>
            <person name="Arai W."/>
            <person name="Sasagawa Y."/>
            <person name="Umeda M."/>
            <person name="Hayashi T."/>
            <person name="Nikaido I."/>
            <person name="Watanabe H."/>
            <person name="Oguri K."/>
            <person name="Kitazato H."/>
            <person name="Fujioka K."/>
            <person name="Kido Y."/>
            <person name="Takami H."/>
        </authorList>
    </citation>
    <scope>NUCLEOTIDE SEQUENCE</scope>
    <source>
        <tissue evidence="6">Whole body</tissue>
    </source>
</reference>
<dbReference type="AlphaFoldDB" id="A0A2P2I324"/>
<dbReference type="Gene3D" id="3.30.1390.10">
    <property type="match status" value="1"/>
</dbReference>
<feature type="domain" description="Large ribosomal subunit protein bL12 oligomerization" evidence="5">
    <location>
        <begin position="61"/>
        <end position="108"/>
    </location>
</feature>
<feature type="domain" description="Large ribosomal subunit protein bL12 C-terminal" evidence="4">
    <location>
        <begin position="127"/>
        <end position="194"/>
    </location>
</feature>
<dbReference type="Pfam" id="PF16320">
    <property type="entry name" value="Ribosomal_L12_N"/>
    <property type="match status" value="1"/>
</dbReference>
<evidence type="ECO:0000259" key="5">
    <source>
        <dbReference type="Pfam" id="PF16320"/>
    </source>
</evidence>
<evidence type="ECO:0000256" key="3">
    <source>
        <dbReference type="ARBA" id="ARBA00023274"/>
    </source>
</evidence>
<name>A0A2P2I324_9CRUS</name>
<dbReference type="InterPro" id="IPR014719">
    <property type="entry name" value="Ribosomal_bL12_C/ClpS-like"/>
</dbReference>
<proteinExistence type="evidence at transcript level"/>
<dbReference type="Gene3D" id="1.20.5.710">
    <property type="entry name" value="Single helix bin"/>
    <property type="match status" value="1"/>
</dbReference>
<protein>
    <submittedName>
        <fullName evidence="6">39S ribosomal protein L12, mitochondrial-like</fullName>
    </submittedName>
</protein>
<dbReference type="InterPro" id="IPR013823">
    <property type="entry name" value="Ribosomal_bL12_C"/>
</dbReference>
<dbReference type="SUPFAM" id="SSF48300">
    <property type="entry name" value="Ribosomal protein L7/12, oligomerisation (N-terminal) domain"/>
    <property type="match status" value="1"/>
</dbReference>
<accession>A0A2P2I324</accession>
<dbReference type="PANTHER" id="PTHR45987:SF4">
    <property type="entry name" value="LARGE RIBOSOMAL SUBUNIT PROTEIN BL12M"/>
    <property type="match status" value="1"/>
</dbReference>
<dbReference type="InterPro" id="IPR036235">
    <property type="entry name" value="Ribosomal_bL12_oligo_N_sf"/>
</dbReference>
<dbReference type="Pfam" id="PF00542">
    <property type="entry name" value="Ribosomal_L12"/>
    <property type="match status" value="1"/>
</dbReference>
<keyword evidence="2 6" id="KW-0689">Ribosomal protein</keyword>
<dbReference type="SUPFAM" id="SSF54736">
    <property type="entry name" value="ClpS-like"/>
    <property type="match status" value="1"/>
</dbReference>
<dbReference type="PANTHER" id="PTHR45987">
    <property type="entry name" value="39S RIBOSOMAL PROTEIN L12"/>
    <property type="match status" value="1"/>
</dbReference>
<keyword evidence="3" id="KW-0687">Ribonucleoprotein</keyword>
<dbReference type="EMBL" id="IACF01002794">
    <property type="protein sequence ID" value="LAB68434.1"/>
    <property type="molecule type" value="mRNA"/>
</dbReference>
<evidence type="ECO:0000313" key="6">
    <source>
        <dbReference type="EMBL" id="LAB68434.1"/>
    </source>
</evidence>
<dbReference type="HAMAP" id="MF_00368">
    <property type="entry name" value="Ribosomal_bL12"/>
    <property type="match status" value="1"/>
</dbReference>
<organism evidence="6">
    <name type="scientific">Hirondellea gigas</name>
    <dbReference type="NCBI Taxonomy" id="1518452"/>
    <lineage>
        <taxon>Eukaryota</taxon>
        <taxon>Metazoa</taxon>
        <taxon>Ecdysozoa</taxon>
        <taxon>Arthropoda</taxon>
        <taxon>Crustacea</taxon>
        <taxon>Multicrustacea</taxon>
        <taxon>Malacostraca</taxon>
        <taxon>Eumalacostraca</taxon>
        <taxon>Peracarida</taxon>
        <taxon>Amphipoda</taxon>
        <taxon>Amphilochidea</taxon>
        <taxon>Lysianassida</taxon>
        <taxon>Lysianassidira</taxon>
        <taxon>Lysianassoidea</taxon>
        <taxon>Lysianassidae</taxon>
        <taxon>Hirondellea</taxon>
    </lineage>
</organism>
<sequence>MLSSRVIGACRLNSFTCLVRPVLSHSSKSRTRCLSGSATYFAESMPLPTLDGPDKVYPAHIENIVSEISRLTLLEVADLNAALKQRLNIPDAAPMAVMPAGMMMQAGAATGEDEEEVSAVKDVQTSFSVKLTAFDPSKKVAVIKFIKSCVEGFNLVQAKKFVEALPAHVKTDLGKDEAAKLKEELIAIGAEAEVE</sequence>
<dbReference type="GO" id="GO:0005762">
    <property type="term" value="C:mitochondrial large ribosomal subunit"/>
    <property type="evidence" value="ECO:0007669"/>
    <property type="project" value="TreeGrafter"/>
</dbReference>
<evidence type="ECO:0000256" key="2">
    <source>
        <dbReference type="ARBA" id="ARBA00022980"/>
    </source>
</evidence>
<dbReference type="InterPro" id="IPR008932">
    <property type="entry name" value="Ribosomal_bL12_oligo"/>
</dbReference>
<dbReference type="InterPro" id="IPR000206">
    <property type="entry name" value="Ribosomal_bL12"/>
</dbReference>